<protein>
    <recommendedName>
        <fullName evidence="1">SnoaL-like domain-containing protein</fullName>
    </recommendedName>
</protein>
<accession>Q13GK3</accession>
<feature type="domain" description="SnoaL-like" evidence="1">
    <location>
        <begin position="17"/>
        <end position="153"/>
    </location>
</feature>
<gene>
    <name evidence="2" type="ORF">Bxe_C0911</name>
</gene>
<dbReference type="AlphaFoldDB" id="Q13GK3"/>
<dbReference type="STRING" id="266265.Bxe_C0911"/>
<dbReference type="InterPro" id="IPR032710">
    <property type="entry name" value="NTF2-like_dom_sf"/>
</dbReference>
<evidence type="ECO:0000313" key="2">
    <source>
        <dbReference type="EMBL" id="ABE36786.1"/>
    </source>
</evidence>
<dbReference type="KEGG" id="bxe:Bxe_C0911"/>
<dbReference type="Proteomes" id="UP000001817">
    <property type="component" value="Chromosome 3"/>
</dbReference>
<organism evidence="2 3">
    <name type="scientific">Paraburkholderia xenovorans (strain LB400)</name>
    <dbReference type="NCBI Taxonomy" id="266265"/>
    <lineage>
        <taxon>Bacteria</taxon>
        <taxon>Pseudomonadati</taxon>
        <taxon>Pseudomonadota</taxon>
        <taxon>Betaproteobacteria</taxon>
        <taxon>Burkholderiales</taxon>
        <taxon>Burkholderiaceae</taxon>
        <taxon>Paraburkholderia</taxon>
    </lineage>
</organism>
<dbReference type="Gene3D" id="3.10.450.50">
    <property type="match status" value="1"/>
</dbReference>
<dbReference type="InterPro" id="IPR037401">
    <property type="entry name" value="SnoaL-like"/>
</dbReference>
<evidence type="ECO:0000259" key="1">
    <source>
        <dbReference type="Pfam" id="PF13577"/>
    </source>
</evidence>
<dbReference type="OrthoDB" id="8225471at2"/>
<evidence type="ECO:0000313" key="3">
    <source>
        <dbReference type="Proteomes" id="UP000001817"/>
    </source>
</evidence>
<name>Q13GK3_PARXL</name>
<proteinExistence type="predicted"/>
<keyword evidence="3" id="KW-1185">Reference proteome</keyword>
<dbReference type="RefSeq" id="WP_011494033.1">
    <property type="nucleotide sequence ID" value="NC_007953.1"/>
</dbReference>
<reference evidence="2 3" key="1">
    <citation type="journal article" date="2006" name="Proc. Natl. Acad. Sci. U.S.A.">
        <title>Burkholderia xenovorans LB400 harbors a multi-replicon, 9.73-Mbp genome shaped for versatility.</title>
        <authorList>
            <person name="Chain P.S."/>
            <person name="Denef V.J."/>
            <person name="Konstantinidis K.T."/>
            <person name="Vergez L.M."/>
            <person name="Agullo L."/>
            <person name="Reyes V.L."/>
            <person name="Hauser L."/>
            <person name="Cordova M."/>
            <person name="Gomez L."/>
            <person name="Gonzalez M."/>
            <person name="Land M."/>
            <person name="Lao V."/>
            <person name="Larimer F."/>
            <person name="LiPuma J.J."/>
            <person name="Mahenthiralingam E."/>
            <person name="Malfatti S.A."/>
            <person name="Marx C.J."/>
            <person name="Parnell J.J."/>
            <person name="Ramette A."/>
            <person name="Richardson P."/>
            <person name="Seeger M."/>
            <person name="Smith D."/>
            <person name="Spilker T."/>
            <person name="Sul W.J."/>
            <person name="Tsoi T.V."/>
            <person name="Ulrich L.E."/>
            <person name="Zhulin I.B."/>
            <person name="Tiedje J.M."/>
        </authorList>
    </citation>
    <scope>NUCLEOTIDE SEQUENCE [LARGE SCALE GENOMIC DNA]</scope>
    <source>
        <strain evidence="2 3">LB400</strain>
    </source>
</reference>
<dbReference type="EMBL" id="CP000272">
    <property type="protein sequence ID" value="ABE36786.1"/>
    <property type="molecule type" value="Genomic_DNA"/>
</dbReference>
<dbReference type="KEGG" id="bxb:DR64_7538"/>
<dbReference type="Pfam" id="PF13577">
    <property type="entry name" value="SnoaL_4"/>
    <property type="match status" value="1"/>
</dbReference>
<sequence length="178" mass="19639">MEHTSIERDDVLRRLRQVEDHLNILNLIAAHPPCVDTGSAEYAENMSEDTVLDRGVGLSGAFGRVAFATGITGPAHREAIQSGISHFLSLPYISVSDDTAVAIGYLQILIPAPDAPLVAVPAHGESAGFKVFRVTANRWDLERRGDHWEIKRRSLRLLDDTDAARKLLREAIEDGHIR</sequence>
<dbReference type="SUPFAM" id="SSF54427">
    <property type="entry name" value="NTF2-like"/>
    <property type="match status" value="1"/>
</dbReference>
<dbReference type="eggNOG" id="COG4319">
    <property type="taxonomic scope" value="Bacteria"/>
</dbReference>